<dbReference type="EMBL" id="CP097508">
    <property type="protein sequence ID" value="URE10804.1"/>
    <property type="molecule type" value="Genomic_DNA"/>
</dbReference>
<protein>
    <submittedName>
        <fullName evidence="1">Uncharacterized protein</fullName>
    </submittedName>
</protein>
<evidence type="ECO:0000313" key="2">
    <source>
        <dbReference type="Proteomes" id="UP001055439"/>
    </source>
</evidence>
<dbReference type="AlphaFoldDB" id="A0A9E7KB65"/>
<gene>
    <name evidence="1" type="ORF">MUK42_22950</name>
</gene>
<organism evidence="1 2">
    <name type="scientific">Musa troglodytarum</name>
    <name type="common">fe'i banana</name>
    <dbReference type="NCBI Taxonomy" id="320322"/>
    <lineage>
        <taxon>Eukaryota</taxon>
        <taxon>Viridiplantae</taxon>
        <taxon>Streptophyta</taxon>
        <taxon>Embryophyta</taxon>
        <taxon>Tracheophyta</taxon>
        <taxon>Spermatophyta</taxon>
        <taxon>Magnoliopsida</taxon>
        <taxon>Liliopsida</taxon>
        <taxon>Zingiberales</taxon>
        <taxon>Musaceae</taxon>
        <taxon>Musa</taxon>
    </lineage>
</organism>
<sequence length="79" mass="8746">MVGSSHRFSFCASQSCPSRSTGVAPRDFHKLKVRMDESCKVACRTKLSSEAAKNFMVKSDDECCLNMLVSISQLLFHGL</sequence>
<dbReference type="OrthoDB" id="1666796at2759"/>
<dbReference type="Proteomes" id="UP001055439">
    <property type="component" value="Chromosome 6"/>
</dbReference>
<accession>A0A9E7KB65</accession>
<keyword evidence="2" id="KW-1185">Reference proteome</keyword>
<reference evidence="1" key="1">
    <citation type="submission" date="2022-05" db="EMBL/GenBank/DDBJ databases">
        <title>The Musa troglodytarum L. genome provides insights into the mechanism of non-climacteric behaviour and enrichment of carotenoids.</title>
        <authorList>
            <person name="Wang J."/>
        </authorList>
    </citation>
    <scope>NUCLEOTIDE SEQUENCE</scope>
    <source>
        <tissue evidence="1">Leaf</tissue>
    </source>
</reference>
<evidence type="ECO:0000313" key="1">
    <source>
        <dbReference type="EMBL" id="URE10804.1"/>
    </source>
</evidence>
<proteinExistence type="predicted"/>
<name>A0A9E7KB65_9LILI</name>